<feature type="chain" id="PRO_5010328642" description="Peptidase inhibitor family I36" evidence="1">
    <location>
        <begin position="34"/>
        <end position="152"/>
    </location>
</feature>
<evidence type="ECO:0000313" key="2">
    <source>
        <dbReference type="EMBL" id="SDD82180.1"/>
    </source>
</evidence>
<sequence length="152" mass="16873">MAKRRLGKWGMRSAALAIASLFMSIGLSAPASAGTCTTSGCGGEVSNNSRMPVRIANCWSGTSSTYSGDKLPCVQNVNTWSSYNADVELPAGDESKFHYYYYDTDAVRFYKGCVTKWHYWGGWTNTEDRRGKSSLWKKFSSIDHIYIDSITC</sequence>
<accession>A0A1G6XVN4</accession>
<dbReference type="EMBL" id="FMZK01000012">
    <property type="protein sequence ID" value="SDD82180.1"/>
    <property type="molecule type" value="Genomic_DNA"/>
</dbReference>
<dbReference type="Proteomes" id="UP000182100">
    <property type="component" value="Unassembled WGS sequence"/>
</dbReference>
<evidence type="ECO:0000256" key="1">
    <source>
        <dbReference type="SAM" id="SignalP"/>
    </source>
</evidence>
<gene>
    <name evidence="2" type="ORF">SAMN05216505_11295</name>
</gene>
<evidence type="ECO:0000313" key="3">
    <source>
        <dbReference type="Proteomes" id="UP000182100"/>
    </source>
</evidence>
<keyword evidence="3" id="KW-1185">Reference proteome</keyword>
<keyword evidence="1" id="KW-0732">Signal</keyword>
<evidence type="ECO:0008006" key="4">
    <source>
        <dbReference type="Google" id="ProtNLM"/>
    </source>
</evidence>
<proteinExistence type="predicted"/>
<organism evidence="2 3">
    <name type="scientific">Streptomyces prasinopilosus</name>
    <dbReference type="NCBI Taxonomy" id="67344"/>
    <lineage>
        <taxon>Bacteria</taxon>
        <taxon>Bacillati</taxon>
        <taxon>Actinomycetota</taxon>
        <taxon>Actinomycetes</taxon>
        <taxon>Kitasatosporales</taxon>
        <taxon>Streptomycetaceae</taxon>
        <taxon>Streptomyces</taxon>
    </lineage>
</organism>
<dbReference type="AlphaFoldDB" id="A0A1G6XVN4"/>
<name>A0A1G6XVN4_9ACTN</name>
<feature type="signal peptide" evidence="1">
    <location>
        <begin position="1"/>
        <end position="33"/>
    </location>
</feature>
<reference evidence="3" key="1">
    <citation type="submission" date="2016-10" db="EMBL/GenBank/DDBJ databases">
        <authorList>
            <person name="Varghese N."/>
            <person name="Submissions S."/>
        </authorList>
    </citation>
    <scope>NUCLEOTIDE SEQUENCE [LARGE SCALE GENOMIC DNA]</scope>
    <source>
        <strain evidence="3">CGMCC 4.3504</strain>
    </source>
</reference>
<protein>
    <recommendedName>
        <fullName evidence="4">Peptidase inhibitor family I36</fullName>
    </recommendedName>
</protein>